<dbReference type="SUPFAM" id="SSF56112">
    <property type="entry name" value="Protein kinase-like (PK-like)"/>
    <property type="match status" value="2"/>
</dbReference>
<dbReference type="PANTHER" id="PTHR10091:SF3">
    <property type="entry name" value="ALDOSE 1-EPIMERASE"/>
    <property type="match status" value="1"/>
</dbReference>
<dbReference type="FunFam" id="3.80.10.10:FF:000129">
    <property type="entry name" value="Leucine-rich repeat receptor-like kinase"/>
    <property type="match status" value="1"/>
</dbReference>
<evidence type="ECO:0000256" key="5">
    <source>
        <dbReference type="ARBA" id="ARBA00022729"/>
    </source>
</evidence>
<protein>
    <recommendedName>
        <fullName evidence="13">Protein kinase domain-containing protein</fullName>
    </recommendedName>
</protein>
<dbReference type="SUPFAM" id="SSF74650">
    <property type="entry name" value="Galactose mutarotase-like"/>
    <property type="match status" value="1"/>
</dbReference>
<dbReference type="GO" id="GO:0005524">
    <property type="term" value="F:ATP binding"/>
    <property type="evidence" value="ECO:0007669"/>
    <property type="project" value="InterPro"/>
</dbReference>
<dbReference type="Gene3D" id="3.80.10.10">
    <property type="entry name" value="Ribonuclease Inhibitor"/>
    <property type="match status" value="2"/>
</dbReference>
<dbReference type="InterPro" id="IPR011009">
    <property type="entry name" value="Kinase-like_dom_sf"/>
</dbReference>
<dbReference type="GO" id="GO:0004034">
    <property type="term" value="F:aldose 1-epimerase activity"/>
    <property type="evidence" value="ECO:0007669"/>
    <property type="project" value="TreeGrafter"/>
</dbReference>
<comment type="subcellular location">
    <subcellularLocation>
        <location evidence="1">Membrane</location>
        <topology evidence="1">Single-pass membrane protein</topology>
    </subcellularLocation>
</comment>
<evidence type="ECO:0000256" key="1">
    <source>
        <dbReference type="ARBA" id="ARBA00004167"/>
    </source>
</evidence>
<dbReference type="GO" id="GO:0016020">
    <property type="term" value="C:membrane"/>
    <property type="evidence" value="ECO:0007669"/>
    <property type="project" value="UniProtKB-SubCell"/>
</dbReference>
<dbReference type="Pfam" id="PF00560">
    <property type="entry name" value="LRR_1"/>
    <property type="match status" value="2"/>
</dbReference>
<dbReference type="PROSITE" id="PS50011">
    <property type="entry name" value="PROTEIN_KINASE_DOM"/>
    <property type="match status" value="1"/>
</dbReference>
<dbReference type="FunFam" id="3.30.200.20:FF:000371">
    <property type="entry name" value="Protein NSP-INTERACTING KINASE 2"/>
    <property type="match status" value="1"/>
</dbReference>
<feature type="signal peptide" evidence="12">
    <location>
        <begin position="1"/>
        <end position="22"/>
    </location>
</feature>
<reference evidence="15" key="1">
    <citation type="journal article" date="2019" name="Gigascience">
        <title>De novo genome assembly of the endangered Acer yangbiense, a plant species with extremely small populations endemic to Yunnan Province, China.</title>
        <authorList>
            <person name="Yang J."/>
            <person name="Wariss H.M."/>
            <person name="Tao L."/>
            <person name="Zhang R."/>
            <person name="Yun Q."/>
            <person name="Hollingsworth P."/>
            <person name="Dao Z."/>
            <person name="Luo G."/>
            <person name="Guo H."/>
            <person name="Ma Y."/>
            <person name="Sun W."/>
        </authorList>
    </citation>
    <scope>NUCLEOTIDE SEQUENCE [LARGE SCALE GENOMIC DNA]</scope>
    <source>
        <strain evidence="15">cv. br00</strain>
    </source>
</reference>
<dbReference type="InterPro" id="IPR001611">
    <property type="entry name" value="Leu-rich_rpt"/>
</dbReference>
<dbReference type="CDD" id="cd09019">
    <property type="entry name" value="galactose_mutarotase_like"/>
    <property type="match status" value="1"/>
</dbReference>
<comment type="similarity">
    <text evidence="2">Belongs to the aldose epimerase family.</text>
</comment>
<keyword evidence="15" id="KW-1185">Reference proteome</keyword>
<dbReference type="InterPro" id="IPR000719">
    <property type="entry name" value="Prot_kinase_dom"/>
</dbReference>
<evidence type="ECO:0000256" key="6">
    <source>
        <dbReference type="ARBA" id="ARBA00022737"/>
    </source>
</evidence>
<keyword evidence="9" id="KW-0413">Isomerase</keyword>
<keyword evidence="8 11" id="KW-0472">Membrane</keyword>
<keyword evidence="4 11" id="KW-0812">Transmembrane</keyword>
<feature type="transmembrane region" description="Helical" evidence="11">
    <location>
        <begin position="304"/>
        <end position="325"/>
    </location>
</feature>
<dbReference type="InterPro" id="IPR014718">
    <property type="entry name" value="GH-type_carb-bd"/>
</dbReference>
<dbReference type="Pfam" id="PF08263">
    <property type="entry name" value="LRRNT_2"/>
    <property type="match status" value="1"/>
</dbReference>
<comment type="caution">
    <text evidence="14">The sequence shown here is derived from an EMBL/GenBank/DDBJ whole genome shotgun (WGS) entry which is preliminary data.</text>
</comment>
<dbReference type="Pfam" id="PF07714">
    <property type="entry name" value="PK_Tyr_Ser-Thr"/>
    <property type="match status" value="2"/>
</dbReference>
<keyword evidence="7 11" id="KW-1133">Transmembrane helix</keyword>
<dbReference type="InterPro" id="IPR013210">
    <property type="entry name" value="LRR_N_plant-typ"/>
</dbReference>
<dbReference type="EMBL" id="VDCV01000012">
    <property type="protein sequence ID" value="KAB5532367.1"/>
    <property type="molecule type" value="Genomic_DNA"/>
</dbReference>
<dbReference type="InterPro" id="IPR008183">
    <property type="entry name" value="Aldose_1/G6P_1-epimerase"/>
</dbReference>
<evidence type="ECO:0000256" key="7">
    <source>
        <dbReference type="ARBA" id="ARBA00022989"/>
    </source>
</evidence>
<accession>A0A5N5KPW8</accession>
<organism evidence="14 15">
    <name type="scientific">Salix brachista</name>
    <dbReference type="NCBI Taxonomy" id="2182728"/>
    <lineage>
        <taxon>Eukaryota</taxon>
        <taxon>Viridiplantae</taxon>
        <taxon>Streptophyta</taxon>
        <taxon>Embryophyta</taxon>
        <taxon>Tracheophyta</taxon>
        <taxon>Spermatophyta</taxon>
        <taxon>Magnoliopsida</taxon>
        <taxon>eudicotyledons</taxon>
        <taxon>Gunneridae</taxon>
        <taxon>Pentapetalae</taxon>
        <taxon>rosids</taxon>
        <taxon>fabids</taxon>
        <taxon>Malpighiales</taxon>
        <taxon>Salicaceae</taxon>
        <taxon>Saliceae</taxon>
        <taxon>Salix</taxon>
    </lineage>
</organism>
<dbReference type="NCBIfam" id="NF008277">
    <property type="entry name" value="PRK11055.1"/>
    <property type="match status" value="1"/>
</dbReference>
<gene>
    <name evidence="14" type="ORF">DKX38_019037</name>
</gene>
<dbReference type="GO" id="GO:0033499">
    <property type="term" value="P:galactose catabolic process via UDP-galactose, Leloir pathway"/>
    <property type="evidence" value="ECO:0007669"/>
    <property type="project" value="TreeGrafter"/>
</dbReference>
<dbReference type="PANTHER" id="PTHR10091">
    <property type="entry name" value="ALDOSE-1-EPIMERASE"/>
    <property type="match status" value="1"/>
</dbReference>
<dbReference type="InterPro" id="IPR047215">
    <property type="entry name" value="Galactose_mutarotase-like"/>
</dbReference>
<dbReference type="Proteomes" id="UP000326939">
    <property type="component" value="Chromosome 12"/>
</dbReference>
<feature type="domain" description="Protein kinase" evidence="13">
    <location>
        <begin position="405"/>
        <end position="744"/>
    </location>
</feature>
<evidence type="ECO:0000256" key="3">
    <source>
        <dbReference type="ARBA" id="ARBA00022614"/>
    </source>
</evidence>
<keyword evidence="6" id="KW-0677">Repeat</keyword>
<dbReference type="Gene3D" id="2.70.98.10">
    <property type="match status" value="1"/>
</dbReference>
<dbReference type="InterPro" id="IPR001245">
    <property type="entry name" value="Ser-Thr/Tyr_kinase_cat_dom"/>
</dbReference>
<dbReference type="FunFam" id="3.80.10.10:FF:000562">
    <property type="entry name" value="Protein NSP-INTERACTING KINASE 2"/>
    <property type="match status" value="1"/>
</dbReference>
<evidence type="ECO:0000313" key="14">
    <source>
        <dbReference type="EMBL" id="KAB5532367.1"/>
    </source>
</evidence>
<evidence type="ECO:0000256" key="11">
    <source>
        <dbReference type="SAM" id="Phobius"/>
    </source>
</evidence>
<dbReference type="SUPFAM" id="SSF52058">
    <property type="entry name" value="L domain-like"/>
    <property type="match status" value="1"/>
</dbReference>
<name>A0A5N5KPW8_9ROSI</name>
<dbReference type="GO" id="GO:0006006">
    <property type="term" value="P:glucose metabolic process"/>
    <property type="evidence" value="ECO:0007669"/>
    <property type="project" value="TreeGrafter"/>
</dbReference>
<evidence type="ECO:0000256" key="4">
    <source>
        <dbReference type="ARBA" id="ARBA00022692"/>
    </source>
</evidence>
<evidence type="ECO:0000256" key="9">
    <source>
        <dbReference type="ARBA" id="ARBA00023235"/>
    </source>
</evidence>
<evidence type="ECO:0000313" key="15">
    <source>
        <dbReference type="Proteomes" id="UP000326939"/>
    </source>
</evidence>
<evidence type="ECO:0000256" key="10">
    <source>
        <dbReference type="ARBA" id="ARBA00023277"/>
    </source>
</evidence>
<evidence type="ECO:0000256" key="8">
    <source>
        <dbReference type="ARBA" id="ARBA00023136"/>
    </source>
</evidence>
<dbReference type="InterPro" id="IPR011013">
    <property type="entry name" value="Gal_mutarotase_sf_dom"/>
</dbReference>
<dbReference type="GO" id="GO:0004672">
    <property type="term" value="F:protein kinase activity"/>
    <property type="evidence" value="ECO:0007669"/>
    <property type="project" value="InterPro"/>
</dbReference>
<evidence type="ECO:0000256" key="12">
    <source>
        <dbReference type="SAM" id="SignalP"/>
    </source>
</evidence>
<dbReference type="FunFam" id="2.70.98.10:FF:000008">
    <property type="entry name" value="Aldose 1-epimerase"/>
    <property type="match status" value="1"/>
</dbReference>
<feature type="chain" id="PRO_5024387512" description="Protein kinase domain-containing protein" evidence="12">
    <location>
        <begin position="23"/>
        <end position="1076"/>
    </location>
</feature>
<sequence length="1076" mass="118787">MGFAVFLLAFFIFLSRTKWVLTTTEIRALMDMKAALDPKARHLSSWTINASPCDGSFEGVACNEKGQVANISLQGKGLHGKVSPSIAGLKYLTGLYLHYNSLYGEIPREIANLTELSDLYLNVNNLSGEIPPEIGNMAHLQVLQLCYNQFTGSIPSDLGSLEKLSVLALQSNHLTGAIPASLGDLGMLTRLDLSYNHLFGSIPTKVADAPLLEFLDIRNNTLSGSVPLALKRLDDGFSYENNLGLCGAGFMSLKACNASGLNPSIPEPYGTKVNGLPREIPETANLQLPCNQSRCLNQSKAHHASAAVVTFVVTILLAAIGILTFTQYRRRKQKLASSCEISDSRLSTDQAKGVYRKNGSPLISLEYPNGWDLLADGRNLSGDTQDVFQSFRFNLEEVETATQYFSKVNLLGKINSSATYRGILRDGSTVAIKSISKSSCKSEEAEFLKGLNTLTSLRQENLVRLRGFCCSRCQGKCFLIYDFVPNGNLLRYLDVKDGDGHVLEWSTRVSIVRGIASGQFFLMIICDSISLNLFLSLLKFLIPSGPLGIASAFNCQDLMTCTGEIYLHMIFLLIVRVATLRDRETHQKKVGIAYLHGHKANKPSLIHQNITAEKVLIDQRYNPLLAGSGLQNLLTNDIVFSALKTSAAMGYLAPEYTTTGRFTDKSDVYAFGVIVFQVLSGKRKVSNLVRLGVDACRFQDYIDPNLHGRFFEYEAAKLARIAWLCTHESPTERPSMEAVVHELAVNDDIGFYELKRGDFSVKLTNYGATVISVILPDKNGKLDDIVLGFDSIDDYKNDTTYFGAIVGRVANRIGRAQFTLDGTDYKLVPNDGRNMLHGGPKGFSDVIWGVGSHDYHHVTFIYNSVDGEEGFPGDVAVSVTYMLVETNKLAVKMRAMPLNKRTPVNLALHAYWNLGGHNSGDIFSHTIQLLASKITPVDEELIPTGEIVDVKDTPYDFHKPREIGSMFTQLPEGYDINYELDDLNPGHLKKVAVVQESVSGRKLELWTNQPGVQFYTSNMLNNVKGKDGFVYAQYAGICLETQGFPDAVNHPHFPSQIVNPGDIYENIMIYRFTTAH</sequence>
<proteinExistence type="inferred from homology"/>
<evidence type="ECO:0000259" key="13">
    <source>
        <dbReference type="PROSITE" id="PS50011"/>
    </source>
</evidence>
<dbReference type="Pfam" id="PF13855">
    <property type="entry name" value="LRR_8"/>
    <property type="match status" value="1"/>
</dbReference>
<keyword evidence="5 12" id="KW-0732">Signal</keyword>
<dbReference type="Gene3D" id="1.10.510.10">
    <property type="entry name" value="Transferase(Phosphotransferase) domain 1"/>
    <property type="match status" value="1"/>
</dbReference>
<feature type="transmembrane region" description="Helical" evidence="11">
    <location>
        <begin position="520"/>
        <end position="542"/>
    </location>
</feature>
<keyword evidence="10" id="KW-0119">Carbohydrate metabolism</keyword>
<evidence type="ECO:0000256" key="2">
    <source>
        <dbReference type="ARBA" id="ARBA00006206"/>
    </source>
</evidence>
<dbReference type="Pfam" id="PF01263">
    <property type="entry name" value="Aldose_epim"/>
    <property type="match status" value="1"/>
</dbReference>
<dbReference type="Gene3D" id="3.30.200.20">
    <property type="entry name" value="Phosphorylase Kinase, domain 1"/>
    <property type="match status" value="1"/>
</dbReference>
<dbReference type="InterPro" id="IPR032675">
    <property type="entry name" value="LRR_dom_sf"/>
</dbReference>
<keyword evidence="3" id="KW-0433">Leucine-rich repeat</keyword>
<dbReference type="AlphaFoldDB" id="A0A5N5KPW8"/>
<dbReference type="GO" id="GO:0030246">
    <property type="term" value="F:carbohydrate binding"/>
    <property type="evidence" value="ECO:0007669"/>
    <property type="project" value="InterPro"/>
</dbReference>